<dbReference type="EMBL" id="GBRH01236756">
    <property type="protein sequence ID" value="JAD61139.1"/>
    <property type="molecule type" value="Transcribed_RNA"/>
</dbReference>
<sequence>MKMTNSLLIGVSFNCHLPFLLP</sequence>
<reference evidence="1" key="1">
    <citation type="submission" date="2014-09" db="EMBL/GenBank/DDBJ databases">
        <authorList>
            <person name="Magalhaes I.L.F."/>
            <person name="Oliveira U."/>
            <person name="Santos F.R."/>
            <person name="Vidigal T.H.D.A."/>
            <person name="Brescovit A.D."/>
            <person name="Santos A.J."/>
        </authorList>
    </citation>
    <scope>NUCLEOTIDE SEQUENCE</scope>
    <source>
        <tissue evidence="1">Shoot tissue taken approximately 20 cm above the soil surface</tissue>
    </source>
</reference>
<proteinExistence type="predicted"/>
<reference evidence="1" key="2">
    <citation type="journal article" date="2015" name="Data Brief">
        <title>Shoot transcriptome of the giant reed, Arundo donax.</title>
        <authorList>
            <person name="Barrero R.A."/>
            <person name="Guerrero F.D."/>
            <person name="Moolhuijzen P."/>
            <person name="Goolsby J.A."/>
            <person name="Tidwell J."/>
            <person name="Bellgard S.E."/>
            <person name="Bellgard M.I."/>
        </authorList>
    </citation>
    <scope>NUCLEOTIDE SEQUENCE</scope>
    <source>
        <tissue evidence="1">Shoot tissue taken approximately 20 cm above the soil surface</tissue>
    </source>
</reference>
<dbReference type="AlphaFoldDB" id="A0A0A9BB30"/>
<name>A0A0A9BB30_ARUDO</name>
<protein>
    <submittedName>
        <fullName evidence="1">Uncharacterized protein</fullName>
    </submittedName>
</protein>
<evidence type="ECO:0000313" key="1">
    <source>
        <dbReference type="EMBL" id="JAD61139.1"/>
    </source>
</evidence>
<accession>A0A0A9BB30</accession>
<organism evidence="1">
    <name type="scientific">Arundo donax</name>
    <name type="common">Giant reed</name>
    <name type="synonym">Donax arundinaceus</name>
    <dbReference type="NCBI Taxonomy" id="35708"/>
    <lineage>
        <taxon>Eukaryota</taxon>
        <taxon>Viridiplantae</taxon>
        <taxon>Streptophyta</taxon>
        <taxon>Embryophyta</taxon>
        <taxon>Tracheophyta</taxon>
        <taxon>Spermatophyta</taxon>
        <taxon>Magnoliopsida</taxon>
        <taxon>Liliopsida</taxon>
        <taxon>Poales</taxon>
        <taxon>Poaceae</taxon>
        <taxon>PACMAD clade</taxon>
        <taxon>Arundinoideae</taxon>
        <taxon>Arundineae</taxon>
        <taxon>Arundo</taxon>
    </lineage>
</organism>